<feature type="site" description="Deprotonates C-terminal active site Cys" evidence="8">
    <location>
        <position position="24"/>
    </location>
</feature>
<dbReference type="InterPro" id="IPR013766">
    <property type="entry name" value="Thioredoxin_domain"/>
</dbReference>
<feature type="disulfide bond" description="Redox-active" evidence="9">
    <location>
        <begin position="30"/>
        <end position="33"/>
    </location>
</feature>
<dbReference type="PANTHER" id="PTHR45663:SF11">
    <property type="entry name" value="GEO12009P1"/>
    <property type="match status" value="1"/>
</dbReference>
<gene>
    <name evidence="11" type="primary">trxA</name>
    <name evidence="12" type="ORF">FUT82_12830</name>
    <name evidence="11" type="ORF">TPHV1_70072</name>
</gene>
<reference evidence="13" key="1">
    <citation type="submission" date="2015-01" db="EMBL/GenBank/DDBJ databases">
        <authorList>
            <person name="Manzoor Shahid"/>
            <person name="Zubair Saima"/>
        </authorList>
    </citation>
    <scope>NUCLEOTIDE SEQUENCE [LARGE SCALE GENOMIC DNA]</scope>
    <source>
        <strain evidence="13">V1</strain>
    </source>
</reference>
<dbReference type="EMBL" id="CP042817">
    <property type="protein sequence ID" value="QEJ98791.1"/>
    <property type="molecule type" value="Genomic_DNA"/>
</dbReference>
<dbReference type="Proteomes" id="UP000042527">
    <property type="component" value="Unassembled WGS sequence"/>
</dbReference>
<evidence type="ECO:0000313" key="14">
    <source>
        <dbReference type="Proteomes" id="UP000323594"/>
    </source>
</evidence>
<keyword evidence="5 9" id="KW-0676">Redox-active center</keyword>
<evidence type="ECO:0000256" key="6">
    <source>
        <dbReference type="NCBIfam" id="TIGR01068"/>
    </source>
</evidence>
<keyword evidence="3" id="KW-0249">Electron transport</keyword>
<dbReference type="Pfam" id="PF00085">
    <property type="entry name" value="Thioredoxin"/>
    <property type="match status" value="1"/>
</dbReference>
<keyword evidence="4 9" id="KW-1015">Disulfide bond</keyword>
<organism evidence="11 13">
    <name type="scientific">Treponema phagedenis</name>
    <dbReference type="NCBI Taxonomy" id="162"/>
    <lineage>
        <taxon>Bacteria</taxon>
        <taxon>Pseudomonadati</taxon>
        <taxon>Spirochaetota</taxon>
        <taxon>Spirochaetia</taxon>
        <taxon>Spirochaetales</taxon>
        <taxon>Treponemataceae</taxon>
        <taxon>Treponema</taxon>
    </lineage>
</organism>
<dbReference type="RefSeq" id="WP_002699495.1">
    <property type="nucleotide sequence ID" value="NZ_CDNC01000049.1"/>
</dbReference>
<dbReference type="InterPro" id="IPR005746">
    <property type="entry name" value="Thioredoxin"/>
</dbReference>
<dbReference type="GO" id="GO:0005737">
    <property type="term" value="C:cytoplasm"/>
    <property type="evidence" value="ECO:0007669"/>
    <property type="project" value="TreeGrafter"/>
</dbReference>
<keyword evidence="13" id="KW-1185">Reference proteome</keyword>
<dbReference type="CDD" id="cd02947">
    <property type="entry name" value="TRX_family"/>
    <property type="match status" value="1"/>
</dbReference>
<feature type="active site" description="Nucleophile" evidence="8">
    <location>
        <position position="30"/>
    </location>
</feature>
<feature type="site" description="Contributes to redox potential value" evidence="8">
    <location>
        <position position="32"/>
    </location>
</feature>
<evidence type="ECO:0000313" key="13">
    <source>
        <dbReference type="Proteomes" id="UP000042527"/>
    </source>
</evidence>
<evidence type="ECO:0000313" key="11">
    <source>
        <dbReference type="EMBL" id="CEM63209.1"/>
    </source>
</evidence>
<evidence type="ECO:0000256" key="2">
    <source>
        <dbReference type="ARBA" id="ARBA00022448"/>
    </source>
</evidence>
<dbReference type="Proteomes" id="UP000323594">
    <property type="component" value="Chromosome"/>
</dbReference>
<reference evidence="12 14" key="3">
    <citation type="submission" date="2019-08" db="EMBL/GenBank/DDBJ databases">
        <authorList>
            <person name="Kuhnert P."/>
        </authorList>
    </citation>
    <scope>NUCLEOTIDE SEQUENCE [LARGE SCALE GENOMIC DNA]</scope>
    <source>
        <strain evidence="12 14">B36.5</strain>
    </source>
</reference>
<comment type="similarity">
    <text evidence="1 7">Belongs to the thioredoxin family.</text>
</comment>
<evidence type="ECO:0000256" key="1">
    <source>
        <dbReference type="ARBA" id="ARBA00008987"/>
    </source>
</evidence>
<proteinExistence type="inferred from homology"/>
<keyword evidence="2" id="KW-0813">Transport</keyword>
<dbReference type="AlphaFoldDB" id="A0A0B7GX02"/>
<name>A0A0B7GX02_TREPH</name>
<accession>A0A0B7GX02</accession>
<dbReference type="PIRSF" id="PIRSF000077">
    <property type="entry name" value="Thioredoxin"/>
    <property type="match status" value="1"/>
</dbReference>
<dbReference type="PROSITE" id="PS51352">
    <property type="entry name" value="THIOREDOXIN_2"/>
    <property type="match status" value="1"/>
</dbReference>
<dbReference type="PROSITE" id="PS00194">
    <property type="entry name" value="THIOREDOXIN_1"/>
    <property type="match status" value="1"/>
</dbReference>
<evidence type="ECO:0000313" key="12">
    <source>
        <dbReference type="EMBL" id="QEJ98791.1"/>
    </source>
</evidence>
<dbReference type="FunFam" id="3.40.30.10:FF:000001">
    <property type="entry name" value="Thioredoxin"/>
    <property type="match status" value="1"/>
</dbReference>
<dbReference type="OrthoDB" id="9790390at2"/>
<feature type="domain" description="Thioredoxin" evidence="10">
    <location>
        <begin position="1"/>
        <end position="105"/>
    </location>
</feature>
<feature type="active site" description="Nucleophile" evidence="8">
    <location>
        <position position="33"/>
    </location>
</feature>
<dbReference type="SUPFAM" id="SSF52833">
    <property type="entry name" value="Thioredoxin-like"/>
    <property type="match status" value="1"/>
</dbReference>
<dbReference type="GO" id="GO:0015035">
    <property type="term" value="F:protein-disulfide reductase activity"/>
    <property type="evidence" value="ECO:0007669"/>
    <property type="project" value="UniProtKB-UniRule"/>
</dbReference>
<dbReference type="PANTHER" id="PTHR45663">
    <property type="entry name" value="GEO12009P1"/>
    <property type="match status" value="1"/>
</dbReference>
<reference evidence="11" key="2">
    <citation type="submission" date="2015-01" db="EMBL/GenBank/DDBJ databases">
        <authorList>
            <person name="Xiang T."/>
            <person name="Song Y."/>
            <person name="Huang L."/>
            <person name="Wang B."/>
            <person name="Wu P."/>
        </authorList>
    </citation>
    <scope>NUCLEOTIDE SEQUENCE [LARGE SCALE GENOMIC DNA]</scope>
    <source>
        <strain evidence="11">V1</strain>
    </source>
</reference>
<dbReference type="NCBIfam" id="TIGR01068">
    <property type="entry name" value="thioredoxin"/>
    <property type="match status" value="1"/>
</dbReference>
<evidence type="ECO:0000256" key="5">
    <source>
        <dbReference type="ARBA" id="ARBA00023284"/>
    </source>
</evidence>
<protein>
    <recommendedName>
        <fullName evidence="6 7">Thioredoxin</fullName>
    </recommendedName>
</protein>
<dbReference type="PRINTS" id="PR00421">
    <property type="entry name" value="THIOREDOXIN"/>
</dbReference>
<evidence type="ECO:0000256" key="4">
    <source>
        <dbReference type="ARBA" id="ARBA00023157"/>
    </source>
</evidence>
<dbReference type="Gene3D" id="3.40.30.10">
    <property type="entry name" value="Glutaredoxin"/>
    <property type="match status" value="1"/>
</dbReference>
<dbReference type="GeneID" id="57752516"/>
<dbReference type="InterPro" id="IPR017937">
    <property type="entry name" value="Thioredoxin_CS"/>
</dbReference>
<evidence type="ECO:0000256" key="3">
    <source>
        <dbReference type="ARBA" id="ARBA00022982"/>
    </source>
</evidence>
<evidence type="ECO:0000256" key="9">
    <source>
        <dbReference type="PIRSR" id="PIRSR000077-4"/>
    </source>
</evidence>
<sequence>MAVLHLTKDNFNETLNTDVPVLVDFFAQWCGPCKMLGPVIEEVGKEIGNKGVIAKIDVDKQQDLAAQYGVASIPTIVVFKNGKEVDRSVGFIDKSKIVSLIEKHA</sequence>
<evidence type="ECO:0000259" key="10">
    <source>
        <dbReference type="PROSITE" id="PS51352"/>
    </source>
</evidence>
<evidence type="ECO:0000256" key="8">
    <source>
        <dbReference type="PIRSR" id="PIRSR000077-1"/>
    </source>
</evidence>
<feature type="site" description="Contributes to redox potential value" evidence="8">
    <location>
        <position position="31"/>
    </location>
</feature>
<dbReference type="InterPro" id="IPR036249">
    <property type="entry name" value="Thioredoxin-like_sf"/>
</dbReference>
<evidence type="ECO:0000256" key="7">
    <source>
        <dbReference type="PIRNR" id="PIRNR000077"/>
    </source>
</evidence>
<dbReference type="EMBL" id="CDNC01000049">
    <property type="protein sequence ID" value="CEM63209.1"/>
    <property type="molecule type" value="Genomic_DNA"/>
</dbReference>